<comment type="caution">
    <text evidence="1">The sequence shown here is derived from an EMBL/GenBank/DDBJ whole genome shotgun (WGS) entry which is preliminary data.</text>
</comment>
<evidence type="ECO:0008006" key="3">
    <source>
        <dbReference type="Google" id="ProtNLM"/>
    </source>
</evidence>
<dbReference type="Proteomes" id="UP001500213">
    <property type="component" value="Unassembled WGS sequence"/>
</dbReference>
<name>A0ABP8ADR3_9MICO</name>
<sequence length="139" mass="14856">MNYVSGKHGDVTGFSTRAMNLLAAIADSGQVDRVPAVYGAILEAQPRDAAGPAPTDFALLEIASTQGVRLSAELRDAVESGRWNELVQRANDAASSRTLGRTGTPLRYVPTVLVEGRQFEVRDDGTDVARLEAAIRQSD</sequence>
<proteinExistence type="predicted"/>
<dbReference type="Gene3D" id="3.40.30.10">
    <property type="entry name" value="Glutaredoxin"/>
    <property type="match status" value="1"/>
</dbReference>
<organism evidence="1 2">
    <name type="scientific">Gryllotalpicola kribbensis</name>
    <dbReference type="NCBI Taxonomy" id="993084"/>
    <lineage>
        <taxon>Bacteria</taxon>
        <taxon>Bacillati</taxon>
        <taxon>Actinomycetota</taxon>
        <taxon>Actinomycetes</taxon>
        <taxon>Micrococcales</taxon>
        <taxon>Microbacteriaceae</taxon>
        <taxon>Gryllotalpicola</taxon>
    </lineage>
</organism>
<keyword evidence="2" id="KW-1185">Reference proteome</keyword>
<accession>A0ABP8ADR3</accession>
<gene>
    <name evidence="1" type="ORF">GCM10022288_00010</name>
</gene>
<evidence type="ECO:0000313" key="1">
    <source>
        <dbReference type="EMBL" id="GAA4182302.1"/>
    </source>
</evidence>
<evidence type="ECO:0000313" key="2">
    <source>
        <dbReference type="Proteomes" id="UP001500213"/>
    </source>
</evidence>
<protein>
    <recommendedName>
        <fullName evidence="3">Thioredoxin-like fold domain-containing protein</fullName>
    </recommendedName>
</protein>
<reference evidence="2" key="1">
    <citation type="journal article" date="2019" name="Int. J. Syst. Evol. Microbiol.">
        <title>The Global Catalogue of Microorganisms (GCM) 10K type strain sequencing project: providing services to taxonomists for standard genome sequencing and annotation.</title>
        <authorList>
            <consortium name="The Broad Institute Genomics Platform"/>
            <consortium name="The Broad Institute Genome Sequencing Center for Infectious Disease"/>
            <person name="Wu L."/>
            <person name="Ma J."/>
        </authorList>
    </citation>
    <scope>NUCLEOTIDE SEQUENCE [LARGE SCALE GENOMIC DNA]</scope>
    <source>
        <strain evidence="2">JCM 17593</strain>
    </source>
</reference>
<dbReference type="EMBL" id="BAABBX010000001">
    <property type="protein sequence ID" value="GAA4182302.1"/>
    <property type="molecule type" value="Genomic_DNA"/>
</dbReference>